<accession>A0A7W9U658</accession>
<dbReference type="Proteomes" id="UP000540787">
    <property type="component" value="Unassembled WGS sequence"/>
</dbReference>
<sequence>MISVLSRRYSNMLCIAGVLACLSITPAQAATPEQSVSELVQRFAMAQGTFDRVTLEALTAENYIEISPIGEVDPRAKMLSFYVKHDDKPLPAITVDEIMPRVLGNTAIVLAKMSYVMTVGGQTRTAAVRSSFVALQQDGAWKLVSAQYTPIRPPAAPGK</sequence>
<gene>
    <name evidence="3" type="ORF">HD842_000394</name>
</gene>
<evidence type="ECO:0000313" key="4">
    <source>
        <dbReference type="Proteomes" id="UP000540787"/>
    </source>
</evidence>
<dbReference type="RefSeq" id="WP_183550264.1">
    <property type="nucleotide sequence ID" value="NZ_JACHBX010000001.1"/>
</dbReference>
<keyword evidence="1" id="KW-0732">Signal</keyword>
<evidence type="ECO:0000259" key="2">
    <source>
        <dbReference type="Pfam" id="PF14534"/>
    </source>
</evidence>
<dbReference type="AlphaFoldDB" id="A0A7W9U658"/>
<keyword evidence="3" id="KW-0413">Isomerase</keyword>
<dbReference type="InterPro" id="IPR032710">
    <property type="entry name" value="NTF2-like_dom_sf"/>
</dbReference>
<dbReference type="InterPro" id="IPR027843">
    <property type="entry name" value="DUF4440"/>
</dbReference>
<comment type="caution">
    <text evidence="3">The sequence shown here is derived from an EMBL/GenBank/DDBJ whole genome shotgun (WGS) entry which is preliminary data.</text>
</comment>
<feature type="signal peptide" evidence="1">
    <location>
        <begin position="1"/>
        <end position="29"/>
    </location>
</feature>
<dbReference type="GO" id="GO:0016853">
    <property type="term" value="F:isomerase activity"/>
    <property type="evidence" value="ECO:0007669"/>
    <property type="project" value="UniProtKB-KW"/>
</dbReference>
<evidence type="ECO:0000313" key="3">
    <source>
        <dbReference type="EMBL" id="MBB6132283.1"/>
    </source>
</evidence>
<feature type="domain" description="DUF4440" evidence="2">
    <location>
        <begin position="37"/>
        <end position="143"/>
    </location>
</feature>
<dbReference type="EMBL" id="JACHBX010000001">
    <property type="protein sequence ID" value="MBB6132283.1"/>
    <property type="molecule type" value="Genomic_DNA"/>
</dbReference>
<dbReference type="Pfam" id="PF14534">
    <property type="entry name" value="DUF4440"/>
    <property type="match status" value="1"/>
</dbReference>
<dbReference type="Gene3D" id="3.10.450.50">
    <property type="match status" value="1"/>
</dbReference>
<organism evidence="3 4">
    <name type="scientific">Massilia aurea</name>
    <dbReference type="NCBI Taxonomy" id="373040"/>
    <lineage>
        <taxon>Bacteria</taxon>
        <taxon>Pseudomonadati</taxon>
        <taxon>Pseudomonadota</taxon>
        <taxon>Betaproteobacteria</taxon>
        <taxon>Burkholderiales</taxon>
        <taxon>Oxalobacteraceae</taxon>
        <taxon>Telluria group</taxon>
        <taxon>Massilia</taxon>
    </lineage>
</organism>
<dbReference type="SUPFAM" id="SSF54427">
    <property type="entry name" value="NTF2-like"/>
    <property type="match status" value="1"/>
</dbReference>
<reference evidence="3 4" key="1">
    <citation type="submission" date="2020-08" db="EMBL/GenBank/DDBJ databases">
        <title>The Agave Microbiome: Exploring the role of microbial communities in plant adaptations to desert environments.</title>
        <authorList>
            <person name="Partida-Martinez L.P."/>
        </authorList>
    </citation>
    <scope>NUCLEOTIDE SEQUENCE [LARGE SCALE GENOMIC DNA]</scope>
    <source>
        <strain evidence="3 4">AT3.2</strain>
    </source>
</reference>
<proteinExistence type="predicted"/>
<dbReference type="PROSITE" id="PS51257">
    <property type="entry name" value="PROKAR_LIPOPROTEIN"/>
    <property type="match status" value="1"/>
</dbReference>
<feature type="chain" id="PRO_5031540094" evidence="1">
    <location>
        <begin position="30"/>
        <end position="159"/>
    </location>
</feature>
<name>A0A7W9U658_9BURK</name>
<protein>
    <submittedName>
        <fullName evidence="3">Ketosteroid isomerase-like protein</fullName>
    </submittedName>
</protein>
<keyword evidence="4" id="KW-1185">Reference proteome</keyword>
<evidence type="ECO:0000256" key="1">
    <source>
        <dbReference type="SAM" id="SignalP"/>
    </source>
</evidence>